<evidence type="ECO:0008006" key="3">
    <source>
        <dbReference type="Google" id="ProtNLM"/>
    </source>
</evidence>
<organism evidence="1 2">
    <name type="scientific">Algoriphagus alkaliphilus</name>
    <dbReference type="NCBI Taxonomy" id="279824"/>
    <lineage>
        <taxon>Bacteria</taxon>
        <taxon>Pseudomonadati</taxon>
        <taxon>Bacteroidota</taxon>
        <taxon>Cytophagia</taxon>
        <taxon>Cytophagales</taxon>
        <taxon>Cyclobacteriaceae</taxon>
        <taxon>Algoriphagus</taxon>
    </lineage>
</organism>
<proteinExistence type="predicted"/>
<name>A0A1G5YRS0_9BACT</name>
<gene>
    <name evidence="1" type="ORF">SAMN03080617_02751</name>
</gene>
<dbReference type="Proteomes" id="UP000198756">
    <property type="component" value="Unassembled WGS sequence"/>
</dbReference>
<accession>A0A1G5YRS0</accession>
<dbReference type="STRING" id="279824.SAMN03080617_02751"/>
<dbReference type="AlphaFoldDB" id="A0A1G5YRS0"/>
<protein>
    <recommendedName>
        <fullName evidence="3">Tetratricopeptide repeat-containing protein</fullName>
    </recommendedName>
</protein>
<dbReference type="EMBL" id="FMXE01000019">
    <property type="protein sequence ID" value="SDA84745.1"/>
    <property type="molecule type" value="Genomic_DNA"/>
</dbReference>
<sequence length="900" mass="103714">MVRFGLYGRSVSKLKSLFWYSNWVNSEMRRFSGLAVVIVIFIGACSSERNTFTNRAFHNLTSHFNAYYLADVKIRDVEKQVFLNYKEDFTQVLPVFIPIDSATIQQNKEKLDSARELSSKAIDWHRIAKWVDDSYYLLGKIDYLQAQQDDALNAFKYVNSNSKDKALRHKALISLLHLYIDRREYEQANFTIDYLSKETGISEENRFQLFKTLAYYYESRTDANGVIGALDRAVGYAPDKKEKSRINFILAQRYQREGLDALAYDYYRKSLEGNPPYERSFFAMLYAQQVAELNASKDLRKVRNYYDGLYKDSKNSDLKDVVVYERALFEEKQGDIPLTLDLLHQAAKEPGSNPRLKGYIYQKLAEINLREFKDFRATKYYLDSALTFIREDDPTALSIREQKKTLDQYVFHVERIQLNDSLTMIAGLSPEEQQTIAQNFIAAEEERLIREAKAKEPPKNSNIFNNLLAFSGRDPGASFYFDNGVAMQQGAIEFSRVWGNRPIQDNWRRRSAIFQTTIQPQQSTGSTDSLSPSENQILAGLPSIESLLAKIPNTPEQISLLNSELEESYFELGKLLYFDLKEIKPSINYLETLIRDYPTTTRKPEAYYLLYLGQKDSKGNFEQYINRLNREYPESQYTYSVNNPNAASGNLAALESSKGYERAYNAYYGGQYQEAQQLIRTTLEAYPLTRNTEKLLLLDVMVIGKLESRDRFKSRLESYIANTKDEALVSLARNMLRPLLSSDELAALAPKESIAIDSTQLLADKAAENTGKVVPADSPYKLNESQTHIFVIALTRTESENAKNLLADLENFHSKSFPNARLRTGNMNMTQENAIYIISPFSNAEKAKEYYLKFSEEFKSEGLQESARTNSFFISIENFQTLNKTKNTEEYLTFFRTLYK</sequence>
<reference evidence="2" key="1">
    <citation type="submission" date="2016-10" db="EMBL/GenBank/DDBJ databases">
        <authorList>
            <person name="Varghese N."/>
            <person name="Submissions S."/>
        </authorList>
    </citation>
    <scope>NUCLEOTIDE SEQUENCE [LARGE SCALE GENOMIC DNA]</scope>
    <source>
        <strain evidence="2">DSM 22703</strain>
    </source>
</reference>
<evidence type="ECO:0000313" key="1">
    <source>
        <dbReference type="EMBL" id="SDA84745.1"/>
    </source>
</evidence>
<dbReference type="Gene3D" id="1.25.40.10">
    <property type="entry name" value="Tetratricopeptide repeat domain"/>
    <property type="match status" value="2"/>
</dbReference>
<evidence type="ECO:0000313" key="2">
    <source>
        <dbReference type="Proteomes" id="UP000198756"/>
    </source>
</evidence>
<dbReference type="InterPro" id="IPR011990">
    <property type="entry name" value="TPR-like_helical_dom_sf"/>
</dbReference>
<keyword evidence="2" id="KW-1185">Reference proteome</keyword>